<dbReference type="Proteomes" id="UP000019335">
    <property type="component" value="Unassembled WGS sequence"/>
</dbReference>
<evidence type="ECO:0000313" key="3">
    <source>
        <dbReference type="Proteomes" id="UP000019335"/>
    </source>
</evidence>
<dbReference type="EMBL" id="AZIL01003336">
    <property type="protein sequence ID" value="EWM20119.1"/>
    <property type="molecule type" value="Genomic_DNA"/>
</dbReference>
<evidence type="ECO:0000313" key="2">
    <source>
        <dbReference type="EMBL" id="EWM20119.1"/>
    </source>
</evidence>
<keyword evidence="1" id="KW-0175">Coiled coil</keyword>
<gene>
    <name evidence="2" type="ORF">Naga_101718g2</name>
</gene>
<name>W7TGQ0_9STRA</name>
<feature type="coiled-coil region" evidence="1">
    <location>
        <begin position="170"/>
        <end position="233"/>
    </location>
</feature>
<sequence>MIIINIIKQACSCPPSPFGLALWQARGTRFATNLWAAWKPTSNTASFPFPPSHHYTTTTCTACMLALLLAAIINHDHQGDKMLRRFTAKAGAMARRGSTLPGPGKGRVLRGGFYSTAHTGPGTSSGEELGKKWATFFQGIGAVLGVAGATAVVVRTFDQTEMATEIKYIESKAAAEIAQAKAEIAQAKADVARVEDKAAAEIARVEDKAAAEIAQAKAEIAQAKADVARVEDKRTMSEVFWKAEVERFKREVQLAFTQDYEPYQAALVDKRKKRGGISGSEEKEEEN</sequence>
<reference evidence="2 3" key="1">
    <citation type="journal article" date="2014" name="Mol. Plant">
        <title>Chromosome Scale Genome Assembly and Transcriptome Profiling of Nannochloropsis gaditana in Nitrogen Depletion.</title>
        <authorList>
            <person name="Corteggiani Carpinelli E."/>
            <person name="Telatin A."/>
            <person name="Vitulo N."/>
            <person name="Forcato C."/>
            <person name="D'Angelo M."/>
            <person name="Schiavon R."/>
            <person name="Vezzi A."/>
            <person name="Giacometti G.M."/>
            <person name="Morosinotto T."/>
            <person name="Valle G."/>
        </authorList>
    </citation>
    <scope>NUCLEOTIDE SEQUENCE [LARGE SCALE GENOMIC DNA]</scope>
    <source>
        <strain evidence="2 3">B-31</strain>
    </source>
</reference>
<comment type="caution">
    <text evidence="2">The sequence shown here is derived from an EMBL/GenBank/DDBJ whole genome shotgun (WGS) entry which is preliminary data.</text>
</comment>
<keyword evidence="3" id="KW-1185">Reference proteome</keyword>
<protein>
    <submittedName>
        <fullName evidence="2">Uncharacterized protein</fullName>
    </submittedName>
</protein>
<proteinExistence type="predicted"/>
<accession>W7TGQ0</accession>
<dbReference type="AlphaFoldDB" id="W7TGQ0"/>
<organism evidence="2 3">
    <name type="scientific">Nannochloropsis gaditana</name>
    <dbReference type="NCBI Taxonomy" id="72520"/>
    <lineage>
        <taxon>Eukaryota</taxon>
        <taxon>Sar</taxon>
        <taxon>Stramenopiles</taxon>
        <taxon>Ochrophyta</taxon>
        <taxon>Eustigmatophyceae</taxon>
        <taxon>Eustigmatales</taxon>
        <taxon>Monodopsidaceae</taxon>
        <taxon>Nannochloropsis</taxon>
    </lineage>
</organism>
<evidence type="ECO:0000256" key="1">
    <source>
        <dbReference type="SAM" id="Coils"/>
    </source>
</evidence>